<gene>
    <name evidence="1" type="ORF">KSS94_03620</name>
</gene>
<evidence type="ECO:0000313" key="2">
    <source>
        <dbReference type="Proteomes" id="UP001046350"/>
    </source>
</evidence>
<sequence>MNFYRSKKFWIAFIFICPALLLATLYGIKIMTSVYKKDLGNGVVIYADDYVKSGQWVFDCEYGRLISRQPVTPPISELKSASKLTIESMYSLKQSDLPAAKSMIRAATAIPEWYKNLRYLYSGIDEYGGIIIHGFDMLVEHEDRKWGLIIWQHIQSSGISNFLVTAELYDPETYIDHAKALEAARKSCPIPQ</sequence>
<dbReference type="RefSeq" id="WP_217841697.1">
    <property type="nucleotide sequence ID" value="NZ_CP077076.1"/>
</dbReference>
<name>A0ABX8N7B9_9PSED</name>
<protein>
    <submittedName>
        <fullName evidence="1">Uncharacterized protein</fullName>
    </submittedName>
</protein>
<reference evidence="1" key="1">
    <citation type="journal article" date="2021" name="Microorganisms">
        <title>The Ever-Expanding Pseudomonas Genus: Description of 43 New Species and Partition of the Pseudomonas putida Group.</title>
        <authorList>
            <person name="Girard L."/>
            <person name="Lood C."/>
            <person name="Hofte M."/>
            <person name="Vandamme P."/>
            <person name="Rokni-Zadeh H."/>
            <person name="van Noort V."/>
            <person name="Lavigne R."/>
            <person name="De Mot R."/>
        </authorList>
    </citation>
    <scope>NUCLEOTIDE SEQUENCE</scope>
    <source>
        <strain evidence="1">COW40</strain>
    </source>
</reference>
<evidence type="ECO:0000313" key="1">
    <source>
        <dbReference type="EMBL" id="QXH52239.1"/>
    </source>
</evidence>
<organism evidence="1 2">
    <name type="scientific">Pseudomonas fakonensis</name>
    <dbReference type="NCBI Taxonomy" id="2842355"/>
    <lineage>
        <taxon>Bacteria</taxon>
        <taxon>Pseudomonadati</taxon>
        <taxon>Pseudomonadota</taxon>
        <taxon>Gammaproteobacteria</taxon>
        <taxon>Pseudomonadales</taxon>
        <taxon>Pseudomonadaceae</taxon>
        <taxon>Pseudomonas</taxon>
    </lineage>
</organism>
<proteinExistence type="predicted"/>
<dbReference type="Proteomes" id="UP001046350">
    <property type="component" value="Chromosome"/>
</dbReference>
<keyword evidence="2" id="KW-1185">Reference proteome</keyword>
<dbReference type="EMBL" id="CP077076">
    <property type="protein sequence ID" value="QXH52239.1"/>
    <property type="molecule type" value="Genomic_DNA"/>
</dbReference>
<accession>A0ABX8N7B9</accession>